<dbReference type="Pfam" id="PF00135">
    <property type="entry name" value="COesterase"/>
    <property type="match status" value="1"/>
</dbReference>
<feature type="chain" id="PRO_5044956158" description="Carboxylic ester hydrolase" evidence="3">
    <location>
        <begin position="18"/>
        <end position="547"/>
    </location>
</feature>
<comment type="similarity">
    <text evidence="1 3">Belongs to the type-B carboxylesterase/lipase family.</text>
</comment>
<dbReference type="EMBL" id="JBFXLS010000043">
    <property type="protein sequence ID" value="KAL2824527.1"/>
    <property type="molecule type" value="Genomic_DNA"/>
</dbReference>
<evidence type="ECO:0000256" key="3">
    <source>
        <dbReference type="RuleBase" id="RU361235"/>
    </source>
</evidence>
<organism evidence="5 6">
    <name type="scientific">Aspergillus cavernicola</name>
    <dbReference type="NCBI Taxonomy" id="176166"/>
    <lineage>
        <taxon>Eukaryota</taxon>
        <taxon>Fungi</taxon>
        <taxon>Dikarya</taxon>
        <taxon>Ascomycota</taxon>
        <taxon>Pezizomycotina</taxon>
        <taxon>Eurotiomycetes</taxon>
        <taxon>Eurotiomycetidae</taxon>
        <taxon>Eurotiales</taxon>
        <taxon>Aspergillaceae</taxon>
        <taxon>Aspergillus</taxon>
        <taxon>Aspergillus subgen. Nidulantes</taxon>
    </lineage>
</organism>
<evidence type="ECO:0000256" key="2">
    <source>
        <dbReference type="ARBA" id="ARBA00022801"/>
    </source>
</evidence>
<dbReference type="InterPro" id="IPR019819">
    <property type="entry name" value="Carboxylesterase_B_CS"/>
</dbReference>
<gene>
    <name evidence="5" type="ORF">BDW59DRAFT_147464</name>
</gene>
<evidence type="ECO:0000256" key="1">
    <source>
        <dbReference type="ARBA" id="ARBA00005964"/>
    </source>
</evidence>
<accession>A0ABR4I9U3</accession>
<feature type="domain" description="Carboxylesterase type B" evidence="4">
    <location>
        <begin position="22"/>
        <end position="503"/>
    </location>
</feature>
<dbReference type="PROSITE" id="PS00122">
    <property type="entry name" value="CARBOXYLESTERASE_B_1"/>
    <property type="match status" value="1"/>
</dbReference>
<evidence type="ECO:0000313" key="5">
    <source>
        <dbReference type="EMBL" id="KAL2824527.1"/>
    </source>
</evidence>
<dbReference type="SUPFAM" id="SSF53474">
    <property type="entry name" value="alpha/beta-Hydrolases"/>
    <property type="match status" value="1"/>
</dbReference>
<proteinExistence type="inferred from homology"/>
<dbReference type="InterPro" id="IPR029058">
    <property type="entry name" value="AB_hydrolase_fold"/>
</dbReference>
<sequence>MLVHLTVLAVLATIASARQVVIDLGYAQYRGQALPNGIAQWLGIRYAAPPLGPLRFSAPQDPTEIDGVQDAAQHGPLCIPTEVYPIPDGTSEDCLFLDVYAPIRFRGVTFKPLPVFVWIQGGGFNSNGNPYYNGTGLIQASNMGIVIVTFNYRVGPYGFLSSAEVVKDGSINNGLKDQIKVLQWVQKHISEFGGDPNHVVIGGDSAGAASVTLLLSAYNGRDDGLFHAAAAESQSFAPMFTIDEAQFCYDNLVFRTGCNSAADTLACLRSLDIATLQRENIATPLPGAQEPPLYFYAPVVDDDLVPDYTYRLFLQGRFIKVPVIFGDVTNEGTTFVPQSLTSTAQANTFLQAQFPALTPTHLSRINSYYNLQNINLTSPSLFPNSTPYWRPTSNAYGDIRYICPGLAMSTAYANARTPSWNYHYAVQDPEDEASGLGVYHVVEINAIWGPENIWFSETVGNPPPESYFTSNRDIVPVMQGYWTSFIRSFDPNPYRFPGSPRWGVWDGDGEGFQRLFVRTEETRMESVPPGQRERCEYLISIGVELTQ</sequence>
<reference evidence="5 6" key="1">
    <citation type="submission" date="2024-07" db="EMBL/GenBank/DDBJ databases">
        <title>Section-level genome sequencing and comparative genomics of Aspergillus sections Usti and Cavernicolus.</title>
        <authorList>
            <consortium name="Lawrence Berkeley National Laboratory"/>
            <person name="Nybo J.L."/>
            <person name="Vesth T.C."/>
            <person name="Theobald S."/>
            <person name="Frisvad J.C."/>
            <person name="Larsen T.O."/>
            <person name="Kjaerboelling I."/>
            <person name="Rothschild-Mancinelli K."/>
            <person name="Lyhne E.K."/>
            <person name="Kogle M.E."/>
            <person name="Barry K."/>
            <person name="Clum A."/>
            <person name="Na H."/>
            <person name="Ledsgaard L."/>
            <person name="Lin J."/>
            <person name="Lipzen A."/>
            <person name="Kuo A."/>
            <person name="Riley R."/>
            <person name="Mondo S."/>
            <person name="LaButti K."/>
            <person name="Haridas S."/>
            <person name="Pangalinan J."/>
            <person name="Salamov A.A."/>
            <person name="Simmons B.A."/>
            <person name="Magnuson J.K."/>
            <person name="Chen J."/>
            <person name="Drula E."/>
            <person name="Henrissat B."/>
            <person name="Wiebenga A."/>
            <person name="Lubbers R.J."/>
            <person name="Gomes A.C."/>
            <person name="Makela M.R."/>
            <person name="Stajich J."/>
            <person name="Grigoriev I.V."/>
            <person name="Mortensen U.H."/>
            <person name="De vries R.P."/>
            <person name="Baker S.E."/>
            <person name="Andersen M.R."/>
        </authorList>
    </citation>
    <scope>NUCLEOTIDE SEQUENCE [LARGE SCALE GENOMIC DNA]</scope>
    <source>
        <strain evidence="5 6">CBS 600.67</strain>
    </source>
</reference>
<dbReference type="PANTHER" id="PTHR11559">
    <property type="entry name" value="CARBOXYLESTERASE"/>
    <property type="match status" value="1"/>
</dbReference>
<dbReference type="GO" id="GO:0016787">
    <property type="term" value="F:hydrolase activity"/>
    <property type="evidence" value="ECO:0007669"/>
    <property type="project" value="UniProtKB-KW"/>
</dbReference>
<feature type="signal peptide" evidence="3">
    <location>
        <begin position="1"/>
        <end position="17"/>
    </location>
</feature>
<comment type="caution">
    <text evidence="5">The sequence shown here is derived from an EMBL/GenBank/DDBJ whole genome shotgun (WGS) entry which is preliminary data.</text>
</comment>
<dbReference type="EC" id="3.1.1.-" evidence="3"/>
<protein>
    <recommendedName>
        <fullName evidence="3">Carboxylic ester hydrolase</fullName>
        <ecNumber evidence="3">3.1.1.-</ecNumber>
    </recommendedName>
</protein>
<dbReference type="Proteomes" id="UP001610335">
    <property type="component" value="Unassembled WGS sequence"/>
</dbReference>
<dbReference type="InterPro" id="IPR002018">
    <property type="entry name" value="CarbesteraseB"/>
</dbReference>
<dbReference type="InterPro" id="IPR019826">
    <property type="entry name" value="Carboxylesterase_B_AS"/>
</dbReference>
<dbReference type="Gene3D" id="3.40.50.1820">
    <property type="entry name" value="alpha/beta hydrolase"/>
    <property type="match status" value="1"/>
</dbReference>
<dbReference type="InterPro" id="IPR050309">
    <property type="entry name" value="Type-B_Carboxylest/Lipase"/>
</dbReference>
<evidence type="ECO:0000313" key="6">
    <source>
        <dbReference type="Proteomes" id="UP001610335"/>
    </source>
</evidence>
<keyword evidence="3" id="KW-0732">Signal</keyword>
<dbReference type="PROSITE" id="PS00941">
    <property type="entry name" value="CARBOXYLESTERASE_B_2"/>
    <property type="match status" value="1"/>
</dbReference>
<name>A0ABR4I9U3_9EURO</name>
<keyword evidence="2 3" id="KW-0378">Hydrolase</keyword>
<keyword evidence="6" id="KW-1185">Reference proteome</keyword>
<evidence type="ECO:0000259" key="4">
    <source>
        <dbReference type="Pfam" id="PF00135"/>
    </source>
</evidence>